<proteinExistence type="predicted"/>
<reference evidence="2" key="1">
    <citation type="submission" date="2020-10" db="EMBL/GenBank/DDBJ databases">
        <authorList>
            <person name="Gilroy R."/>
        </authorList>
    </citation>
    <scope>NUCLEOTIDE SEQUENCE</scope>
    <source>
        <strain evidence="2">20514</strain>
    </source>
</reference>
<evidence type="ECO:0000313" key="3">
    <source>
        <dbReference type="Proteomes" id="UP000810252"/>
    </source>
</evidence>
<evidence type="ECO:0000313" key="2">
    <source>
        <dbReference type="EMBL" id="MBO8448422.1"/>
    </source>
</evidence>
<dbReference type="Proteomes" id="UP000810252">
    <property type="component" value="Unassembled WGS sequence"/>
</dbReference>
<evidence type="ECO:0000259" key="1">
    <source>
        <dbReference type="SMART" id="SM00530"/>
    </source>
</evidence>
<dbReference type="InterPro" id="IPR010982">
    <property type="entry name" value="Lambda_DNA-bd_dom_sf"/>
</dbReference>
<sequence length="156" mass="18030">MKNLNFLSEFMEKCGYSTGDIARAVGLQRQAVTRWLVVDDTKLSYVIKFSEAIGCDFLISYEVPEVSQERTNMAIDKALFNKTIQGFMDSRLAFLRLALWKTNTTYTALADKLGLSRSSVQNWLMKDDISFRYIYLIAEAMDWTVDIYFRAKEKAE</sequence>
<comment type="caution">
    <text evidence="2">The sequence shown here is derived from an EMBL/GenBank/DDBJ whole genome shotgun (WGS) entry which is preliminary data.</text>
</comment>
<name>A0A9D9EI86_9BACT</name>
<feature type="domain" description="HTH cro/C1-type" evidence="1">
    <location>
        <begin position="91"/>
        <end position="148"/>
    </location>
</feature>
<dbReference type="Gene3D" id="1.10.260.40">
    <property type="entry name" value="lambda repressor-like DNA-binding domains"/>
    <property type="match status" value="1"/>
</dbReference>
<organism evidence="2 3">
    <name type="scientific">Candidatus Cryptobacteroides merdigallinarum</name>
    <dbReference type="NCBI Taxonomy" id="2840770"/>
    <lineage>
        <taxon>Bacteria</taxon>
        <taxon>Pseudomonadati</taxon>
        <taxon>Bacteroidota</taxon>
        <taxon>Bacteroidia</taxon>
        <taxon>Bacteroidales</taxon>
        <taxon>Candidatus Cryptobacteroides</taxon>
    </lineage>
</organism>
<accession>A0A9D9EI86</accession>
<dbReference type="AlphaFoldDB" id="A0A9D9EI86"/>
<protein>
    <submittedName>
        <fullName evidence="2">Helix-turn-helix transcriptional regulator</fullName>
    </submittedName>
</protein>
<dbReference type="SMART" id="SM00530">
    <property type="entry name" value="HTH_XRE"/>
    <property type="match status" value="2"/>
</dbReference>
<feature type="domain" description="HTH cro/C1-type" evidence="1">
    <location>
        <begin position="6"/>
        <end position="60"/>
    </location>
</feature>
<dbReference type="GO" id="GO:0003677">
    <property type="term" value="F:DNA binding"/>
    <property type="evidence" value="ECO:0007669"/>
    <property type="project" value="InterPro"/>
</dbReference>
<gene>
    <name evidence="2" type="ORF">IAC29_04030</name>
</gene>
<dbReference type="EMBL" id="JADIMQ010000055">
    <property type="protein sequence ID" value="MBO8448422.1"/>
    <property type="molecule type" value="Genomic_DNA"/>
</dbReference>
<reference evidence="2" key="2">
    <citation type="journal article" date="2021" name="PeerJ">
        <title>Extensive microbial diversity within the chicken gut microbiome revealed by metagenomics and culture.</title>
        <authorList>
            <person name="Gilroy R."/>
            <person name="Ravi A."/>
            <person name="Getino M."/>
            <person name="Pursley I."/>
            <person name="Horton D.L."/>
            <person name="Alikhan N.F."/>
            <person name="Baker D."/>
            <person name="Gharbi K."/>
            <person name="Hall N."/>
            <person name="Watson M."/>
            <person name="Adriaenssens E.M."/>
            <person name="Foster-Nyarko E."/>
            <person name="Jarju S."/>
            <person name="Secka A."/>
            <person name="Antonio M."/>
            <person name="Oren A."/>
            <person name="Chaudhuri R.R."/>
            <person name="La Ragione R."/>
            <person name="Hildebrand F."/>
            <person name="Pallen M.J."/>
        </authorList>
    </citation>
    <scope>NUCLEOTIDE SEQUENCE</scope>
    <source>
        <strain evidence="2">20514</strain>
    </source>
</reference>
<dbReference type="SUPFAM" id="SSF47413">
    <property type="entry name" value="lambda repressor-like DNA-binding domains"/>
    <property type="match status" value="1"/>
</dbReference>
<dbReference type="CDD" id="cd00093">
    <property type="entry name" value="HTH_XRE"/>
    <property type="match status" value="1"/>
</dbReference>
<dbReference type="InterPro" id="IPR001387">
    <property type="entry name" value="Cro/C1-type_HTH"/>
</dbReference>